<dbReference type="EMBL" id="RJTL01000022">
    <property type="protein sequence ID" value="RNM05518.1"/>
    <property type="molecule type" value="Genomic_DNA"/>
</dbReference>
<comment type="caution">
    <text evidence="2">The sequence shown here is derived from an EMBL/GenBank/DDBJ whole genome shotgun (WGS) entry which is preliminary data.</text>
</comment>
<dbReference type="OrthoDB" id="9129069at2"/>
<reference evidence="2 3" key="1">
    <citation type="submission" date="2018-10" db="EMBL/GenBank/DDBJ databases">
        <title>Draft Genome Sequence of Ralstonia pseudosolanacearum (R. solanacearum phylotype I) Strain Tg03 Isolated from Luffa cylindrica in China.</title>
        <authorList>
            <person name="Yuan G.-Q."/>
            <person name="Li Q.-Q."/>
            <person name="Zhang Y.-W."/>
        </authorList>
    </citation>
    <scope>NUCLEOTIDE SEQUENCE [LARGE SCALE GENOMIC DNA]</scope>
    <source>
        <strain evidence="2 3">Tg03</strain>
    </source>
</reference>
<evidence type="ECO:0000313" key="3">
    <source>
        <dbReference type="Proteomes" id="UP000271222"/>
    </source>
</evidence>
<gene>
    <name evidence="2" type="ORF">EGA29_14420</name>
</gene>
<proteinExistence type="predicted"/>
<dbReference type="AlphaFoldDB" id="A0A454TQA1"/>
<dbReference type="Pfam" id="PF23343">
    <property type="entry name" value="REP_ORF2-G2P"/>
    <property type="match status" value="1"/>
</dbReference>
<sequence>MKEQRRYARLANLRAVAVTLTYLDAATFSQKHISAFLGALRQALKRMGYRLPYAWVLERASHLHYHLLVWLPRGYKLDLAKLSRWWRWGSTWAESCRSVKAWGRYMAKFDSTATLPKSARLYGYGGLDEAGKLAVSRAALPRWLLAVLPGGHRARRHPGGGWADLTTGELHRSPYIWTPWGSVLRRFNDDDITS</sequence>
<dbReference type="Proteomes" id="UP000271222">
    <property type="component" value="Unassembled WGS sequence"/>
</dbReference>
<accession>A0A454TQA1</accession>
<evidence type="ECO:0000259" key="1">
    <source>
        <dbReference type="Pfam" id="PF23343"/>
    </source>
</evidence>
<organism evidence="2 3">
    <name type="scientific">Ralstonia pseudosolanacearum</name>
    <dbReference type="NCBI Taxonomy" id="1310165"/>
    <lineage>
        <taxon>Bacteria</taxon>
        <taxon>Pseudomonadati</taxon>
        <taxon>Pseudomonadota</taxon>
        <taxon>Betaproteobacteria</taxon>
        <taxon>Burkholderiales</taxon>
        <taxon>Burkholderiaceae</taxon>
        <taxon>Ralstonia</taxon>
        <taxon>Ralstonia solanacearum species complex</taxon>
    </lineage>
</organism>
<dbReference type="InterPro" id="IPR056906">
    <property type="entry name" value="ORF2/G2P_dom"/>
</dbReference>
<feature type="domain" description="Replication-associated protein ORF2/G2P" evidence="1">
    <location>
        <begin position="16"/>
        <end position="108"/>
    </location>
</feature>
<evidence type="ECO:0000313" key="2">
    <source>
        <dbReference type="EMBL" id="RNM05518.1"/>
    </source>
</evidence>
<name>A0A454TQA1_9RALS</name>
<protein>
    <recommendedName>
        <fullName evidence="1">Replication-associated protein ORF2/G2P domain-containing protein</fullName>
    </recommendedName>
</protein>